<dbReference type="SUPFAM" id="SSF54593">
    <property type="entry name" value="Glyoxalase/Bleomycin resistance protein/Dihydroxybiphenyl dioxygenase"/>
    <property type="match status" value="1"/>
</dbReference>
<accession>A0A3M2LWD6</accession>
<dbReference type="RefSeq" id="WP_122197876.1">
    <property type="nucleotide sequence ID" value="NZ_JBHSKC010000003.1"/>
</dbReference>
<dbReference type="InterPro" id="IPR029068">
    <property type="entry name" value="Glyas_Bleomycin-R_OHBP_Dase"/>
</dbReference>
<dbReference type="Proteomes" id="UP000282674">
    <property type="component" value="Unassembled WGS sequence"/>
</dbReference>
<evidence type="ECO:0000259" key="1">
    <source>
        <dbReference type="Pfam" id="PF18029"/>
    </source>
</evidence>
<dbReference type="Pfam" id="PF18029">
    <property type="entry name" value="Glyoxalase_6"/>
    <property type="match status" value="1"/>
</dbReference>
<dbReference type="AlphaFoldDB" id="A0A3M2LWD6"/>
<reference evidence="2 3" key="1">
    <citation type="submission" date="2018-10" db="EMBL/GenBank/DDBJ databases">
        <title>Isolation from soil.</title>
        <authorList>
            <person name="Hu J."/>
        </authorList>
    </citation>
    <scope>NUCLEOTIDE SEQUENCE [LARGE SCALE GENOMIC DNA]</scope>
    <source>
        <strain evidence="2 3">NEAU-Ht49</strain>
    </source>
</reference>
<dbReference type="PANTHER" id="PTHR35908:SF1">
    <property type="entry name" value="CONSERVED PROTEIN"/>
    <property type="match status" value="1"/>
</dbReference>
<evidence type="ECO:0000313" key="2">
    <source>
        <dbReference type="EMBL" id="RMI39258.1"/>
    </source>
</evidence>
<dbReference type="InterPro" id="IPR041581">
    <property type="entry name" value="Glyoxalase_6"/>
</dbReference>
<dbReference type="OrthoDB" id="3212826at2"/>
<organism evidence="2 3">
    <name type="scientific">Actinomadura harenae</name>
    <dbReference type="NCBI Taxonomy" id="2483351"/>
    <lineage>
        <taxon>Bacteria</taxon>
        <taxon>Bacillati</taxon>
        <taxon>Actinomycetota</taxon>
        <taxon>Actinomycetes</taxon>
        <taxon>Streptosporangiales</taxon>
        <taxon>Thermomonosporaceae</taxon>
        <taxon>Actinomadura</taxon>
    </lineage>
</organism>
<gene>
    <name evidence="2" type="ORF">EBO15_30255</name>
</gene>
<dbReference type="PANTHER" id="PTHR35908">
    <property type="entry name" value="HYPOTHETICAL FUSION PROTEIN"/>
    <property type="match status" value="1"/>
</dbReference>
<feature type="domain" description="Glyoxalase-like" evidence="1">
    <location>
        <begin position="8"/>
        <end position="109"/>
    </location>
</feature>
<name>A0A3M2LWD6_9ACTN</name>
<sequence length="114" mass="12457">MFPRVRAIAIDCNDLEAQAGFWGALLGMKVTERSDDWYELEPLSEGGPRLCLQGVPEGKAVKNRLHLDLDVPETAGARTRELGATLVNRADSGTYEVWQDPEGNEFCLVLPAAG</sequence>
<evidence type="ECO:0000313" key="3">
    <source>
        <dbReference type="Proteomes" id="UP000282674"/>
    </source>
</evidence>
<dbReference type="Gene3D" id="3.10.180.10">
    <property type="entry name" value="2,3-Dihydroxybiphenyl 1,2-Dioxygenase, domain 1"/>
    <property type="match status" value="1"/>
</dbReference>
<dbReference type="CDD" id="cd06587">
    <property type="entry name" value="VOC"/>
    <property type="match status" value="1"/>
</dbReference>
<dbReference type="EMBL" id="RFFG01000071">
    <property type="protein sequence ID" value="RMI39258.1"/>
    <property type="molecule type" value="Genomic_DNA"/>
</dbReference>
<protein>
    <submittedName>
        <fullName evidence="2">VOC family protein</fullName>
    </submittedName>
</protein>
<comment type="caution">
    <text evidence="2">The sequence shown here is derived from an EMBL/GenBank/DDBJ whole genome shotgun (WGS) entry which is preliminary data.</text>
</comment>
<keyword evidence="3" id="KW-1185">Reference proteome</keyword>
<proteinExistence type="predicted"/>